<reference evidence="2" key="3">
    <citation type="submission" date="2025-09" db="UniProtKB">
        <authorList>
            <consortium name="Ensembl"/>
        </authorList>
    </citation>
    <scope>IDENTIFICATION</scope>
</reference>
<dbReference type="GeneTree" id="ENSGT00390000009313"/>
<name>R4GA73_ANOCA</name>
<dbReference type="STRING" id="28377.ENSACAP00000022160"/>
<evidence type="ECO:0000313" key="3">
    <source>
        <dbReference type="Proteomes" id="UP000001646"/>
    </source>
</evidence>
<dbReference type="GO" id="GO:0005615">
    <property type="term" value="C:extracellular space"/>
    <property type="evidence" value="ECO:0000318"/>
    <property type="project" value="GO_Central"/>
</dbReference>
<feature type="chain" id="PRO_5004365562" description="Vitelline membrane outer layer 1 homolog" evidence="1">
    <location>
        <begin position="22"/>
        <end position="189"/>
    </location>
</feature>
<keyword evidence="1" id="KW-0732">Signal</keyword>
<dbReference type="InterPro" id="IPR005515">
    <property type="entry name" value="VOMI"/>
</dbReference>
<keyword evidence="3" id="KW-1185">Reference proteome</keyword>
<evidence type="ECO:0000313" key="2">
    <source>
        <dbReference type="Ensembl" id="ENSACAP00000022160.1"/>
    </source>
</evidence>
<dbReference type="eggNOG" id="ENOG502RSHE">
    <property type="taxonomic scope" value="Eukaryota"/>
</dbReference>
<evidence type="ECO:0000256" key="1">
    <source>
        <dbReference type="SAM" id="SignalP"/>
    </source>
</evidence>
<reference evidence="2" key="2">
    <citation type="submission" date="2025-08" db="UniProtKB">
        <authorList>
            <consortium name="Ensembl"/>
        </authorList>
    </citation>
    <scope>IDENTIFICATION</scope>
</reference>
<dbReference type="Ensembl" id="ENSACAT00000029577.2">
    <property type="protein sequence ID" value="ENSACAP00000022160.1"/>
    <property type="gene ID" value="ENSACAG00000028881.2"/>
</dbReference>
<feature type="signal peptide" evidence="1">
    <location>
        <begin position="1"/>
        <end position="21"/>
    </location>
</feature>
<dbReference type="HOGENOM" id="CLU_111176_1_0_1"/>
<dbReference type="Gene3D" id="2.100.10.20">
    <property type="entry name" value="Vitelline membrane outer layer protein I (VOMI)"/>
    <property type="match status" value="1"/>
</dbReference>
<accession>R4GA73</accession>
<dbReference type="Pfam" id="PF03762">
    <property type="entry name" value="VOMI"/>
    <property type="match status" value="1"/>
</dbReference>
<reference evidence="2 3" key="1">
    <citation type="submission" date="2009-12" db="EMBL/GenBank/DDBJ databases">
        <title>The Genome Sequence of Anolis carolinensis (Green Anole Lizard).</title>
        <authorList>
            <consortium name="The Genome Sequencing Platform"/>
            <person name="Di Palma F."/>
            <person name="Alfoldi J."/>
            <person name="Heiman D."/>
            <person name="Young S."/>
            <person name="Grabherr M."/>
            <person name="Johnson J."/>
            <person name="Lander E.S."/>
            <person name="Lindblad-Toh K."/>
        </authorList>
    </citation>
    <scope>NUCLEOTIDE SEQUENCE [LARGE SCALE GENOMIC DNA]</scope>
    <source>
        <strain evidence="2 3">JBL SC #1</strain>
    </source>
</reference>
<dbReference type="KEGG" id="acs:100551667"/>
<dbReference type="InterPro" id="IPR036706">
    <property type="entry name" value="VOMI_sf"/>
</dbReference>
<dbReference type="SUPFAM" id="SSF51092">
    <property type="entry name" value="Vitelline membrane outer protein-I (VMO-I)"/>
    <property type="match status" value="1"/>
</dbReference>
<dbReference type="Bgee" id="ENSACAG00000028881">
    <property type="expression patterns" value="Expressed in dewlap and 2 other cell types or tissues"/>
</dbReference>
<dbReference type="PANTHER" id="PTHR18841">
    <property type="entry name" value="VITELLINE MEMBRANE OUTER LAYER PROTEIN I-RELATED"/>
    <property type="match status" value="1"/>
</dbReference>
<dbReference type="OrthoDB" id="6344411at2759"/>
<organism evidence="2 3">
    <name type="scientific">Anolis carolinensis</name>
    <name type="common">Green anole</name>
    <name type="synonym">American chameleon</name>
    <dbReference type="NCBI Taxonomy" id="28377"/>
    <lineage>
        <taxon>Eukaryota</taxon>
        <taxon>Metazoa</taxon>
        <taxon>Chordata</taxon>
        <taxon>Craniata</taxon>
        <taxon>Vertebrata</taxon>
        <taxon>Euteleostomi</taxon>
        <taxon>Lepidosauria</taxon>
        <taxon>Squamata</taxon>
        <taxon>Bifurcata</taxon>
        <taxon>Unidentata</taxon>
        <taxon>Episquamata</taxon>
        <taxon>Toxicofera</taxon>
        <taxon>Iguania</taxon>
        <taxon>Dactyloidae</taxon>
        <taxon>Anolis</taxon>
    </lineage>
</organism>
<protein>
    <recommendedName>
        <fullName evidence="4">Vitelline membrane outer layer 1 homolog</fullName>
    </recommendedName>
</protein>
<gene>
    <name evidence="2" type="primary">LOC100551667</name>
</gene>
<evidence type="ECO:0008006" key="4">
    <source>
        <dbReference type="Google" id="ProtNLM"/>
    </source>
</evidence>
<dbReference type="Proteomes" id="UP000001646">
    <property type="component" value="Chromosome 3"/>
</dbReference>
<proteinExistence type="predicted"/>
<dbReference type="GeneID" id="100551667"/>
<dbReference type="AlphaFoldDB" id="R4GA73"/>
<sequence length="189" mass="20627">MDLRVSTLFVMLTYCFWYGDARNYDQTLTVANGGGWGEWAQPALCKEGYVKGFALKVEPYQGSLAWNDDTGLNGIRLYCDDDKKITSKVGEWGSWTKAVYCPKGHLTSFSLQVEPSRGAVIDDSAANNVRFGCTEGAVLTGEAHNWGDFGAWSESCSSGAICGLQTRVELPQGNGDDTALNDVKFFCCN</sequence>
<dbReference type="InParanoid" id="R4GA73"/>
<dbReference type="PANTHER" id="PTHR18841:SF2">
    <property type="entry name" value="VITELLINE MEMBRANE OUTER LAYER PROTEIN 1 HOMOLOG"/>
    <property type="match status" value="1"/>
</dbReference>